<dbReference type="Gene3D" id="3.40.30.10">
    <property type="entry name" value="Glutaredoxin"/>
    <property type="match status" value="1"/>
</dbReference>
<dbReference type="CDD" id="cd02947">
    <property type="entry name" value="TRX_family"/>
    <property type="match status" value="1"/>
</dbReference>
<evidence type="ECO:0000313" key="7">
    <source>
        <dbReference type="EMBL" id="CCQ36966.1"/>
    </source>
</evidence>
<dbReference type="EMBL" id="HF582854">
    <property type="protein sequence ID" value="CCQ36966.1"/>
    <property type="molecule type" value="Genomic_DNA"/>
</dbReference>
<dbReference type="Pfam" id="PF00085">
    <property type="entry name" value="Thioredoxin"/>
    <property type="match status" value="1"/>
</dbReference>
<protein>
    <submittedName>
        <fullName evidence="7">Thioredoxin</fullName>
    </submittedName>
</protein>
<reference evidence="7 8" key="1">
    <citation type="journal article" date="2013" name="Genome Announc.">
        <title>Genome of the haloarchaeon Natronomonas moolapensis, a neutrophilic member of a previously haloalkaliphilic genus.</title>
        <authorList>
            <person name="Dyall-Smith M.L."/>
            <person name="Pfeiffer F."/>
            <person name="Oberwinkler T."/>
            <person name="Klee K."/>
            <person name="Rampp M."/>
            <person name="Palm P."/>
            <person name="Gross K."/>
            <person name="Schuster S.C."/>
            <person name="Oesterhelt D."/>
        </authorList>
    </citation>
    <scope>NUCLEOTIDE SEQUENCE [LARGE SCALE GENOMIC DNA]</scope>
    <source>
        <strain evidence="8">DSM 18674 / JCM 14361 / 8.8.11</strain>
    </source>
</reference>
<evidence type="ECO:0000256" key="5">
    <source>
        <dbReference type="SAM" id="MobiDB-lite"/>
    </source>
</evidence>
<dbReference type="GeneID" id="14651522"/>
<dbReference type="NCBIfam" id="TIGR01068">
    <property type="entry name" value="thioredoxin"/>
    <property type="match status" value="1"/>
</dbReference>
<dbReference type="Proteomes" id="UP000011867">
    <property type="component" value="Chromosome"/>
</dbReference>
<evidence type="ECO:0000256" key="4">
    <source>
        <dbReference type="ARBA" id="ARBA00023284"/>
    </source>
</evidence>
<dbReference type="OrthoDB" id="35385at2157"/>
<evidence type="ECO:0000256" key="1">
    <source>
        <dbReference type="ARBA" id="ARBA00022448"/>
    </source>
</evidence>
<feature type="domain" description="Thioredoxin" evidence="6">
    <location>
        <begin position="19"/>
        <end position="138"/>
    </location>
</feature>
<organism evidence="7 8">
    <name type="scientific">Natronomonas moolapensis (strain DSM 18674 / CECT 7526 / JCM 14361 / 8.8.11)</name>
    <dbReference type="NCBI Taxonomy" id="268739"/>
    <lineage>
        <taxon>Archaea</taxon>
        <taxon>Methanobacteriati</taxon>
        <taxon>Methanobacteriota</taxon>
        <taxon>Stenosarchaea group</taxon>
        <taxon>Halobacteria</taxon>
        <taxon>Halobacteriales</taxon>
        <taxon>Natronomonadaceae</taxon>
        <taxon>Natronomonas</taxon>
    </lineage>
</organism>
<dbReference type="SUPFAM" id="SSF52833">
    <property type="entry name" value="Thioredoxin-like"/>
    <property type="match status" value="1"/>
</dbReference>
<keyword evidence="1" id="KW-0813">Transport</keyword>
<dbReference type="PROSITE" id="PS51352">
    <property type="entry name" value="THIOREDOXIN_2"/>
    <property type="match status" value="1"/>
</dbReference>
<feature type="region of interest" description="Disordered" evidence="5">
    <location>
        <begin position="1"/>
        <end position="40"/>
    </location>
</feature>
<dbReference type="GO" id="GO:0005737">
    <property type="term" value="C:cytoplasm"/>
    <property type="evidence" value="ECO:0007669"/>
    <property type="project" value="TreeGrafter"/>
</dbReference>
<keyword evidence="4" id="KW-0676">Redox-active center</keyword>
<feature type="compositionally biased region" description="Basic and acidic residues" evidence="5">
    <location>
        <begin position="14"/>
        <end position="26"/>
    </location>
</feature>
<keyword evidence="3" id="KW-1015">Disulfide bond</keyword>
<accession>M1XRT8</accession>
<gene>
    <name evidence="7" type="primary">trxA3</name>
    <name evidence="7" type="ordered locus">Nmlp_2815</name>
</gene>
<keyword evidence="8" id="KW-1185">Reference proteome</keyword>
<dbReference type="KEGG" id="nmo:Nmlp_2815"/>
<dbReference type="RefSeq" id="WP_015409732.1">
    <property type="nucleotide sequence ID" value="NC_020388.1"/>
</dbReference>
<dbReference type="InterPro" id="IPR013766">
    <property type="entry name" value="Thioredoxin_domain"/>
</dbReference>
<keyword evidence="2" id="KW-0249">Electron transport</keyword>
<dbReference type="GO" id="GO:0015035">
    <property type="term" value="F:protein-disulfide reductase activity"/>
    <property type="evidence" value="ECO:0007669"/>
    <property type="project" value="InterPro"/>
</dbReference>
<dbReference type="eggNOG" id="arCOG01972">
    <property type="taxonomic scope" value="Archaea"/>
</dbReference>
<dbReference type="HOGENOM" id="CLU_090389_11_1_2"/>
<evidence type="ECO:0000313" key="8">
    <source>
        <dbReference type="Proteomes" id="UP000011867"/>
    </source>
</evidence>
<dbReference type="PANTHER" id="PTHR45663">
    <property type="entry name" value="GEO12009P1"/>
    <property type="match status" value="1"/>
</dbReference>
<dbReference type="InterPro" id="IPR017937">
    <property type="entry name" value="Thioredoxin_CS"/>
</dbReference>
<evidence type="ECO:0000259" key="6">
    <source>
        <dbReference type="PROSITE" id="PS51352"/>
    </source>
</evidence>
<dbReference type="AlphaFoldDB" id="M1XRT8"/>
<evidence type="ECO:0000256" key="3">
    <source>
        <dbReference type="ARBA" id="ARBA00023157"/>
    </source>
</evidence>
<dbReference type="InterPro" id="IPR036249">
    <property type="entry name" value="Thioredoxin-like_sf"/>
</dbReference>
<dbReference type="PROSITE" id="PS00194">
    <property type="entry name" value="THIOREDOXIN_1"/>
    <property type="match status" value="1"/>
</dbReference>
<evidence type="ECO:0000256" key="2">
    <source>
        <dbReference type="ARBA" id="ARBA00022982"/>
    </source>
</evidence>
<dbReference type="STRING" id="268739.Nmlp_2815"/>
<proteinExistence type="predicted"/>
<dbReference type="PANTHER" id="PTHR45663:SF11">
    <property type="entry name" value="GEO12009P1"/>
    <property type="match status" value="1"/>
</dbReference>
<sequence length="138" mass="15166">MSNTDNSDSASDLEEIRRQKRERLEQRVTTPDTPSEPIDIGGIGHFEELLEEYPVVLVDFYAEWCGPCKMLAPTVAEVAAETDAAVLKVDIDAHQDLATEYQVQGVPTLYLFADGEPKERMVGVQQKGSLVDAIEAAA</sequence>
<dbReference type="PRINTS" id="PR00421">
    <property type="entry name" value="THIOREDOXIN"/>
</dbReference>
<feature type="compositionally biased region" description="Polar residues" evidence="5">
    <location>
        <begin position="1"/>
        <end position="10"/>
    </location>
</feature>
<name>M1XRT8_NATM8</name>
<dbReference type="InterPro" id="IPR005746">
    <property type="entry name" value="Thioredoxin"/>
</dbReference>